<comment type="subcellular location">
    <subcellularLocation>
        <location evidence="1">Membrane</location>
        <topology evidence="1">Multi-pass membrane protein</topology>
    </subcellularLocation>
</comment>
<keyword evidence="10" id="KW-0407">Ion channel</keyword>
<evidence type="ECO:0000256" key="10">
    <source>
        <dbReference type="ARBA" id="ARBA00023303"/>
    </source>
</evidence>
<keyword evidence="5" id="KW-0406">Ion transport</keyword>
<dbReference type="CDD" id="cd13686">
    <property type="entry name" value="GluR_Plant"/>
    <property type="match status" value="1"/>
</dbReference>
<evidence type="ECO:0000256" key="7">
    <source>
        <dbReference type="ARBA" id="ARBA00023170"/>
    </source>
</evidence>
<feature type="transmembrane region" description="Helical" evidence="11">
    <location>
        <begin position="562"/>
        <end position="586"/>
    </location>
</feature>
<gene>
    <name evidence="14" type="ORF">F3Y22_tig00110503pilonHSYRG00252</name>
</gene>
<dbReference type="SUPFAM" id="SSF53850">
    <property type="entry name" value="Periplasmic binding protein-like II"/>
    <property type="match status" value="1"/>
</dbReference>
<dbReference type="PANTHER" id="PTHR18966">
    <property type="entry name" value="IONOTROPIC GLUTAMATE RECEPTOR"/>
    <property type="match status" value="1"/>
</dbReference>
<dbReference type="InterPro" id="IPR015683">
    <property type="entry name" value="Ionotropic_Glu_rcpt"/>
</dbReference>
<dbReference type="SUPFAM" id="SSF53822">
    <property type="entry name" value="Periplasmic binding protein-like I"/>
    <property type="match status" value="1"/>
</dbReference>
<name>A0A6A3AD19_HIBSY</name>
<dbReference type="InterPro" id="IPR001638">
    <property type="entry name" value="Solute-binding_3/MltF_N"/>
</dbReference>
<evidence type="ECO:0000256" key="3">
    <source>
        <dbReference type="ARBA" id="ARBA00022692"/>
    </source>
</evidence>
<evidence type="ECO:0000313" key="15">
    <source>
        <dbReference type="Proteomes" id="UP000436088"/>
    </source>
</evidence>
<evidence type="ECO:0000256" key="1">
    <source>
        <dbReference type="ARBA" id="ARBA00004141"/>
    </source>
</evidence>
<keyword evidence="15" id="KW-1185">Reference proteome</keyword>
<dbReference type="EMBL" id="VEPZ02001013">
    <property type="protein sequence ID" value="KAE8701948.1"/>
    <property type="molecule type" value="Genomic_DNA"/>
</dbReference>
<evidence type="ECO:0000256" key="11">
    <source>
        <dbReference type="SAM" id="Phobius"/>
    </source>
</evidence>
<dbReference type="AlphaFoldDB" id="A0A6A3AD19"/>
<dbReference type="Gene3D" id="3.40.50.2300">
    <property type="match status" value="1"/>
</dbReference>
<dbReference type="SMART" id="SM00079">
    <property type="entry name" value="PBPe"/>
    <property type="match status" value="1"/>
</dbReference>
<keyword evidence="6 11" id="KW-0472">Membrane</keyword>
<dbReference type="Proteomes" id="UP000436088">
    <property type="component" value="Unassembled WGS sequence"/>
</dbReference>
<evidence type="ECO:0000256" key="8">
    <source>
        <dbReference type="ARBA" id="ARBA00023180"/>
    </source>
</evidence>
<dbReference type="InterPro" id="IPR001320">
    <property type="entry name" value="Iontro_rcpt_C"/>
</dbReference>
<keyword evidence="4 11" id="KW-1133">Transmembrane helix</keyword>
<keyword evidence="9" id="KW-1071">Ligand-gated ion channel</keyword>
<evidence type="ECO:0000256" key="5">
    <source>
        <dbReference type="ARBA" id="ARBA00023065"/>
    </source>
</evidence>
<dbReference type="InterPro" id="IPR001828">
    <property type="entry name" value="ANF_lig-bd_rcpt"/>
</dbReference>
<reference evidence="14" key="1">
    <citation type="submission" date="2019-09" db="EMBL/GenBank/DDBJ databases">
        <title>Draft genome information of white flower Hibiscus syriacus.</title>
        <authorList>
            <person name="Kim Y.-M."/>
        </authorList>
    </citation>
    <scope>NUCLEOTIDE SEQUENCE [LARGE SCALE GENOMIC DNA]</scope>
    <source>
        <strain evidence="14">YM2019G1</strain>
    </source>
</reference>
<comment type="caution">
    <text evidence="14">The sequence shown here is derived from an EMBL/GenBank/DDBJ whole genome shotgun (WGS) entry which is preliminary data.</text>
</comment>
<accession>A0A6A3AD19</accession>
<keyword evidence="12" id="KW-0732">Signal</keyword>
<keyword evidence="3 11" id="KW-0812">Transmembrane</keyword>
<evidence type="ECO:0000256" key="12">
    <source>
        <dbReference type="SAM" id="SignalP"/>
    </source>
</evidence>
<sequence length="633" mass="71548">MILPWMMMMMMMMACCQPWLLFLKKKNIHISFVAAIAASSEDDHIIEQLDELNTFRTGIFIVHLPHSVSSRLFMNAKRLGKMSKGYAWIVTSKTLDHFDLLSSAIEPSMQGVIGFRSYIPTPSSELWNFTSRLRRMFDVQDQPSAMDFRLGLLAYDVAWSLAQAVEGLIDTPRLTNDLYAYRTSICGSMLLRRILRSNFNGLNGKLISKKFEIVNVVDNGAKRVGFCTSTRQITNRRQARMLQTSGGKIVRIGVPVKEGFQQLMEVKRDPFTNSTSVTGFCVEVFKAALEGLNYQVQYEFIPFMDAKGDSAGSYTDLINQKFDAVVGDTTITAGRFLFVDFTISFTDIGVGIVAPTENKDMWVIYKPVTPKLWLAIVVFHVLSGFVMWMIESQTPRRVPEGFPPQTTGLSSILVVRWEQLRNKWSIFIAAVSLFVLFILSSSYTATLASHDEAVDTADEYADALSKGSRKGVVSAILDEMPYIKIFLAQHSSDYSLIKSLPTTNGFAFVFPKGSALVPDISREIPKLRESGKLDLLENAWFKSRSSLTKYKDKVGPLTPENFGGLFLTTAALSVATFLMFQLPLLYHSYFHVVKNWTMDFVSIVRGRIEIFMKTFQRNNQLQYIHRCKSLDLL</sequence>
<dbReference type="InterPro" id="IPR028082">
    <property type="entry name" value="Peripla_BP_I"/>
</dbReference>
<feature type="chain" id="PRO_5025459596" description="Ionotropic glutamate receptor C-terminal domain-containing protein" evidence="12">
    <location>
        <begin position="17"/>
        <end position="633"/>
    </location>
</feature>
<evidence type="ECO:0000256" key="9">
    <source>
        <dbReference type="ARBA" id="ARBA00023286"/>
    </source>
</evidence>
<proteinExistence type="predicted"/>
<dbReference type="Gene3D" id="3.40.190.10">
    <property type="entry name" value="Periplasmic binding protein-like II"/>
    <property type="match status" value="3"/>
</dbReference>
<feature type="transmembrane region" description="Helical" evidence="11">
    <location>
        <begin position="372"/>
        <end position="390"/>
    </location>
</feature>
<dbReference type="GO" id="GO:0016020">
    <property type="term" value="C:membrane"/>
    <property type="evidence" value="ECO:0007669"/>
    <property type="project" value="UniProtKB-SubCell"/>
</dbReference>
<feature type="signal peptide" evidence="12">
    <location>
        <begin position="1"/>
        <end position="16"/>
    </location>
</feature>
<evidence type="ECO:0000313" key="14">
    <source>
        <dbReference type="EMBL" id="KAE8701948.1"/>
    </source>
</evidence>
<evidence type="ECO:0000256" key="4">
    <source>
        <dbReference type="ARBA" id="ARBA00022989"/>
    </source>
</evidence>
<keyword evidence="2" id="KW-0813">Transport</keyword>
<dbReference type="Pfam" id="PF01094">
    <property type="entry name" value="ANF_receptor"/>
    <property type="match status" value="1"/>
</dbReference>
<protein>
    <recommendedName>
        <fullName evidence="13">Ionotropic glutamate receptor C-terminal domain-containing protein</fullName>
    </recommendedName>
</protein>
<dbReference type="GO" id="GO:0015276">
    <property type="term" value="F:ligand-gated monoatomic ion channel activity"/>
    <property type="evidence" value="ECO:0007669"/>
    <property type="project" value="InterPro"/>
</dbReference>
<feature type="transmembrane region" description="Helical" evidence="11">
    <location>
        <begin position="426"/>
        <end position="445"/>
    </location>
</feature>
<evidence type="ECO:0000259" key="13">
    <source>
        <dbReference type="SMART" id="SM00079"/>
    </source>
</evidence>
<keyword evidence="8" id="KW-0325">Glycoprotein</keyword>
<evidence type="ECO:0000256" key="6">
    <source>
        <dbReference type="ARBA" id="ARBA00023136"/>
    </source>
</evidence>
<organism evidence="14 15">
    <name type="scientific">Hibiscus syriacus</name>
    <name type="common">Rose of Sharon</name>
    <dbReference type="NCBI Taxonomy" id="106335"/>
    <lineage>
        <taxon>Eukaryota</taxon>
        <taxon>Viridiplantae</taxon>
        <taxon>Streptophyta</taxon>
        <taxon>Embryophyta</taxon>
        <taxon>Tracheophyta</taxon>
        <taxon>Spermatophyta</taxon>
        <taxon>Magnoliopsida</taxon>
        <taxon>eudicotyledons</taxon>
        <taxon>Gunneridae</taxon>
        <taxon>Pentapetalae</taxon>
        <taxon>rosids</taxon>
        <taxon>malvids</taxon>
        <taxon>Malvales</taxon>
        <taxon>Malvaceae</taxon>
        <taxon>Malvoideae</taxon>
        <taxon>Hibiscus</taxon>
    </lineage>
</organism>
<evidence type="ECO:0000256" key="2">
    <source>
        <dbReference type="ARBA" id="ARBA00022448"/>
    </source>
</evidence>
<keyword evidence="7" id="KW-0675">Receptor</keyword>
<feature type="domain" description="Ionotropic glutamate receptor C-terminal" evidence="13">
    <location>
        <begin position="251"/>
        <end position="543"/>
    </location>
</feature>
<dbReference type="Pfam" id="PF00497">
    <property type="entry name" value="SBP_bac_3"/>
    <property type="match status" value="1"/>
</dbReference>